<dbReference type="SUPFAM" id="SSF53062">
    <property type="entry name" value="PTS system fructose IIA component-like"/>
    <property type="match status" value="1"/>
</dbReference>
<dbReference type="GO" id="GO:0016740">
    <property type="term" value="F:transferase activity"/>
    <property type="evidence" value="ECO:0007669"/>
    <property type="project" value="UniProtKB-KW"/>
</dbReference>
<feature type="domain" description="PRD" evidence="6">
    <location>
        <begin position="815"/>
        <end position="920"/>
    </location>
</feature>
<dbReference type="CDD" id="cd00009">
    <property type="entry name" value="AAA"/>
    <property type="match status" value="1"/>
</dbReference>
<dbReference type="SUPFAM" id="SSF63520">
    <property type="entry name" value="PTS-regulatory domain, PRD"/>
    <property type="match status" value="1"/>
</dbReference>
<dbReference type="STRING" id="1267021.FPB0191_01520"/>
<dbReference type="PROSITE" id="PS00676">
    <property type="entry name" value="SIGMA54_INTERACT_2"/>
    <property type="match status" value="1"/>
</dbReference>
<dbReference type="InterPro" id="IPR003593">
    <property type="entry name" value="AAA+_ATPase"/>
</dbReference>
<dbReference type="GO" id="GO:0006355">
    <property type="term" value="P:regulation of DNA-templated transcription"/>
    <property type="evidence" value="ECO:0007669"/>
    <property type="project" value="InterPro"/>
</dbReference>
<evidence type="ECO:0000313" key="7">
    <source>
        <dbReference type="EMBL" id="AJA45336.1"/>
    </source>
</evidence>
<accession>A0A0A7S7T0</accession>
<dbReference type="Pfam" id="PF00158">
    <property type="entry name" value="Sigma54_activat"/>
    <property type="match status" value="1"/>
</dbReference>
<dbReference type="InterPro" id="IPR036634">
    <property type="entry name" value="PRD_sf"/>
</dbReference>
<organism evidence="7 8">
    <name type="scientific">Frischella perrara</name>
    <dbReference type="NCBI Taxonomy" id="1267021"/>
    <lineage>
        <taxon>Bacteria</taxon>
        <taxon>Pseudomonadati</taxon>
        <taxon>Pseudomonadota</taxon>
        <taxon>Gammaproteobacteria</taxon>
        <taxon>Orbales</taxon>
        <taxon>Orbaceae</taxon>
        <taxon>Frischella</taxon>
    </lineage>
</organism>
<dbReference type="Pfam" id="PF03610">
    <property type="entry name" value="EIIA-man"/>
    <property type="match status" value="1"/>
</dbReference>
<protein>
    <submittedName>
        <fullName evidence="7">Transcriptional antiterminator</fullName>
    </submittedName>
</protein>
<dbReference type="InterPro" id="IPR027417">
    <property type="entry name" value="P-loop_NTPase"/>
</dbReference>
<feature type="domain" description="Sigma-54 factor interaction" evidence="4">
    <location>
        <begin position="106"/>
        <end position="340"/>
    </location>
</feature>
<reference evidence="7 8" key="1">
    <citation type="journal article" date="2014" name="Appl. Environ. Microbiol.">
        <title>Gut symbionts from distinct hosts exhibit genotoxic activity via divergent colibactin biosynthetic pathways.</title>
        <authorList>
            <person name="Engel P."/>
            <person name="Vizcaino M.I."/>
            <person name="Crawford J.M."/>
        </authorList>
    </citation>
    <scope>NUCLEOTIDE SEQUENCE [LARGE SCALE GENOMIC DNA]</scope>
    <source>
        <strain evidence="7 8">PEB0191</strain>
    </source>
</reference>
<evidence type="ECO:0000259" key="4">
    <source>
        <dbReference type="PROSITE" id="PS50045"/>
    </source>
</evidence>
<keyword evidence="3" id="KW-0067">ATP-binding</keyword>
<evidence type="ECO:0000256" key="2">
    <source>
        <dbReference type="ARBA" id="ARBA00022741"/>
    </source>
</evidence>
<dbReference type="SMART" id="SM00382">
    <property type="entry name" value="AAA"/>
    <property type="match status" value="1"/>
</dbReference>
<feature type="domain" description="PRD" evidence="6">
    <location>
        <begin position="450"/>
        <end position="559"/>
    </location>
</feature>
<dbReference type="PANTHER" id="PTHR32071">
    <property type="entry name" value="TRANSCRIPTIONAL REGULATORY PROTEIN"/>
    <property type="match status" value="1"/>
</dbReference>
<dbReference type="InterPro" id="IPR025943">
    <property type="entry name" value="Sigma_54_int_dom_ATP-bd_2"/>
</dbReference>
<dbReference type="GO" id="GO:0005524">
    <property type="term" value="F:ATP binding"/>
    <property type="evidence" value="ECO:0007669"/>
    <property type="project" value="UniProtKB-KW"/>
</dbReference>
<proteinExistence type="predicted"/>
<evidence type="ECO:0000259" key="5">
    <source>
        <dbReference type="PROSITE" id="PS51096"/>
    </source>
</evidence>
<dbReference type="InterPro" id="IPR004701">
    <property type="entry name" value="PTS_EIIA_man-typ"/>
</dbReference>
<evidence type="ECO:0000259" key="6">
    <source>
        <dbReference type="PROSITE" id="PS51372"/>
    </source>
</evidence>
<sequence length="923" mass="105754">MLKQKILSYLANQTAFFDPENISDIFTASHIADKFDIKRNTASLYLNELVTDKKVIKIISRPVYFLHKTVFENQFFNILEYQYPSVSALFANQPQIESNHDLFSLVIGHNQSLKKPIEQLKMAMLYPNGGLPLLIGGSSGTGKSYLANLLYQYCKTNQLIDENAPFVTFNCAQYANNPELLTSNLFGYVKGAFTGADHARQGAFEHANGGILFLDEVHRLNGEGQEKLFTYLDNGIIYRMGDTKNSIPLHVRLIFATTENLNDNFMRTFLRRIPVQVTLPDLEDRTKQEKEQLIYLLFRNEAKIIDRKLSISPQTLINFKNQHFIGNIGSLENAIKNTIAYAFAKQVNQDLIKITIYDIPQEFINQQFNPNPQLNESNIEIDKTTDLGYLIHQSNPINEMIYDAYIKLSYLFKKNPQQIDITPDIENELLNEIDRLFDKLIYENKQQNQNIIKHVINTVTYELQNLEQMFNVQFNGNYIYAISYYLYYRANVEYQFNQINFAMMKSIQQAVKKLNPHMYRLVKQLFRSIENKIDLQTQAVDIIILTLYLNKMGGTENSGLTKAIILAHGYATASSIANVTNRLLGKNVFEAFDMPIDIAPQDIANKVINYIERNDISRGLLILVDMGSLKDIYKFLPHTINSPIAIINNVSTQIAMNIGSLILDHIYLEKIIEEVIPKNIPEHNIIYPNHNKPKAIITTCVTGIGTANKIKTLLKDSITNVLNIEIIAYDFQALERDKGTDSVFLLYNVIAIIGTLNPNIADVPFISLEELISGNTNSILLSLLHEANQQTIQEINNSIIKNFSLERVIESVTILDTNKVINYIEQCIIEFENITQQALPNDKKIALYIHISCLIERLIRNVPLENHIHQTFQQCQKVSLQQIKEACSVIEKTYSVEIPKIELLYIQDIIKQKTEFPELTQEF</sequence>
<dbReference type="InterPro" id="IPR002078">
    <property type="entry name" value="Sigma_54_int"/>
</dbReference>
<dbReference type="Gene3D" id="1.10.1790.10">
    <property type="entry name" value="PRD domain"/>
    <property type="match status" value="1"/>
</dbReference>
<dbReference type="KEGG" id="fpp:FPB0191_01520"/>
<evidence type="ECO:0000256" key="1">
    <source>
        <dbReference type="ARBA" id="ARBA00022679"/>
    </source>
</evidence>
<dbReference type="Pfam" id="PF00874">
    <property type="entry name" value="PRD"/>
    <property type="match status" value="1"/>
</dbReference>
<dbReference type="PROSITE" id="PS51372">
    <property type="entry name" value="PRD_2"/>
    <property type="match status" value="2"/>
</dbReference>
<dbReference type="GO" id="GO:0016020">
    <property type="term" value="C:membrane"/>
    <property type="evidence" value="ECO:0007669"/>
    <property type="project" value="InterPro"/>
</dbReference>
<evidence type="ECO:0000313" key="8">
    <source>
        <dbReference type="Proteomes" id="UP000030901"/>
    </source>
</evidence>
<dbReference type="EMBL" id="CP009056">
    <property type="protein sequence ID" value="AJA45336.1"/>
    <property type="molecule type" value="Genomic_DNA"/>
</dbReference>
<gene>
    <name evidence="7" type="ORF">FPB0191_01520</name>
</gene>
<keyword evidence="8" id="KW-1185">Reference proteome</keyword>
<dbReference type="InterPro" id="IPR036662">
    <property type="entry name" value="PTS_EIIA_man-typ_sf"/>
</dbReference>
<evidence type="ECO:0000256" key="3">
    <source>
        <dbReference type="ARBA" id="ARBA00022840"/>
    </source>
</evidence>
<dbReference type="AlphaFoldDB" id="A0A0A7S7T0"/>
<dbReference type="GO" id="GO:0009401">
    <property type="term" value="P:phosphoenolpyruvate-dependent sugar phosphotransferase system"/>
    <property type="evidence" value="ECO:0007669"/>
    <property type="project" value="InterPro"/>
</dbReference>
<dbReference type="Gene3D" id="3.40.50.300">
    <property type="entry name" value="P-loop containing nucleotide triphosphate hydrolases"/>
    <property type="match status" value="1"/>
</dbReference>
<dbReference type="SUPFAM" id="SSF52540">
    <property type="entry name" value="P-loop containing nucleoside triphosphate hydrolases"/>
    <property type="match status" value="1"/>
</dbReference>
<keyword evidence="2" id="KW-0547">Nucleotide-binding</keyword>
<dbReference type="Proteomes" id="UP000030901">
    <property type="component" value="Chromosome"/>
</dbReference>
<dbReference type="Gene3D" id="3.40.50.510">
    <property type="entry name" value="Phosphotransferase system, mannose-type IIA component"/>
    <property type="match status" value="1"/>
</dbReference>
<dbReference type="RefSeq" id="WP_039105075.1">
    <property type="nucleotide sequence ID" value="NZ_CP009056.1"/>
</dbReference>
<dbReference type="PANTHER" id="PTHR32071:SF38">
    <property type="entry name" value="PSP OPERON TRANSCRIPTIONAL ACTIVATOR"/>
    <property type="match status" value="1"/>
</dbReference>
<dbReference type="PROSITE" id="PS50045">
    <property type="entry name" value="SIGMA54_INTERACT_4"/>
    <property type="match status" value="1"/>
</dbReference>
<dbReference type="HOGENOM" id="CLU_014204_1_0_6"/>
<dbReference type="PROSITE" id="PS51096">
    <property type="entry name" value="PTS_EIIA_TYPE_4"/>
    <property type="match status" value="1"/>
</dbReference>
<dbReference type="InterPro" id="IPR011608">
    <property type="entry name" value="PRD"/>
</dbReference>
<feature type="domain" description="PTS EIIA type-4" evidence="5">
    <location>
        <begin position="560"/>
        <end position="704"/>
    </location>
</feature>
<keyword evidence="1" id="KW-0808">Transferase</keyword>
<dbReference type="OrthoDB" id="9771372at2"/>
<name>A0A0A7S7T0_FRIPE</name>